<evidence type="ECO:0000313" key="2">
    <source>
        <dbReference type="EMBL" id="PWB05596.1"/>
    </source>
</evidence>
<evidence type="ECO:0000256" key="1">
    <source>
        <dbReference type="SAM" id="MobiDB-lite"/>
    </source>
</evidence>
<accession>A0A2V1IUV9</accession>
<reference evidence="3" key="1">
    <citation type="submission" date="2018-02" db="EMBL/GenBank/DDBJ databases">
        <authorList>
            <person name="Clavel T."/>
            <person name="Strowig T."/>
        </authorList>
    </citation>
    <scope>NUCLEOTIDE SEQUENCE [LARGE SCALE GENOMIC DNA]</scope>
    <source>
        <strain evidence="3">DSM 100764</strain>
    </source>
</reference>
<dbReference type="GeneID" id="93423631"/>
<feature type="region of interest" description="Disordered" evidence="1">
    <location>
        <begin position="205"/>
        <end position="230"/>
    </location>
</feature>
<proteinExistence type="predicted"/>
<protein>
    <recommendedName>
        <fullName evidence="4">Zinc finger CHC2-type domain-containing protein</fullName>
    </recommendedName>
</protein>
<keyword evidence="3" id="KW-1185">Reference proteome</keyword>
<dbReference type="SUPFAM" id="SSF57783">
    <property type="entry name" value="Zinc beta-ribbon"/>
    <property type="match status" value="2"/>
</dbReference>
<dbReference type="EMBL" id="PUBV01000063">
    <property type="protein sequence ID" value="PWB05596.1"/>
    <property type="molecule type" value="Genomic_DNA"/>
</dbReference>
<dbReference type="RefSeq" id="WP_107037056.1">
    <property type="nucleotide sequence ID" value="NZ_CAONOM010000002.1"/>
</dbReference>
<feature type="compositionally biased region" description="Basic and acidic residues" evidence="1">
    <location>
        <begin position="205"/>
        <end position="223"/>
    </location>
</feature>
<evidence type="ECO:0008006" key="4">
    <source>
        <dbReference type="Google" id="ProtNLM"/>
    </source>
</evidence>
<dbReference type="AlphaFoldDB" id="A0A2V1IUV9"/>
<organism evidence="2 3">
    <name type="scientific">Paramuribaculum intestinale</name>
    <dbReference type="NCBI Taxonomy" id="2094151"/>
    <lineage>
        <taxon>Bacteria</taxon>
        <taxon>Pseudomonadati</taxon>
        <taxon>Bacteroidota</taxon>
        <taxon>Bacteroidia</taxon>
        <taxon>Bacteroidales</taxon>
        <taxon>Muribaculaceae</taxon>
        <taxon>Paramuribaculum</taxon>
    </lineage>
</organism>
<name>A0A2V1IUV9_9BACT</name>
<gene>
    <name evidence="2" type="ORF">C5O25_12570</name>
</gene>
<evidence type="ECO:0000313" key="3">
    <source>
        <dbReference type="Proteomes" id="UP000244925"/>
    </source>
</evidence>
<dbReference type="Proteomes" id="UP000244925">
    <property type="component" value="Unassembled WGS sequence"/>
</dbReference>
<comment type="caution">
    <text evidence="2">The sequence shown here is derived from an EMBL/GenBank/DDBJ whole genome shotgun (WGS) entry which is preliminary data.</text>
</comment>
<sequence>MRYTKNDIKNIPLTEFMAALGEKPVKAFGDMKLYYAPQRDDPEPMLVVDTNTNRWYDHATDQSGDIIDLAALKMNPNLYMDPRDVILKYMNEYELGKELSAMARRPQEPIVISLDIKKVKLTDFMKALGQEHPVAADGNLRIYNAPYDDNPGPTMVINIETNLWRDTKSGAYGGIYDLAYELTGSCNMSELNHYIAGQMSALERFKEKEQKAEPPKQEQEPDKPKRKMRL</sequence>